<gene>
    <name evidence="8" type="ORF">WJX84_008991</name>
</gene>
<dbReference type="AlphaFoldDB" id="A0AAW1SP34"/>
<dbReference type="InterPro" id="IPR013148">
    <property type="entry name" value="Glyco_hydro_32_N"/>
</dbReference>
<evidence type="ECO:0000259" key="6">
    <source>
        <dbReference type="Pfam" id="PF00251"/>
    </source>
</evidence>
<dbReference type="Pfam" id="PF08244">
    <property type="entry name" value="Glyco_hydro_32C"/>
    <property type="match status" value="1"/>
</dbReference>
<protein>
    <recommendedName>
        <fullName evidence="10">Beta-fructofuranosidase</fullName>
    </recommendedName>
</protein>
<accession>A0AAW1SP34</accession>
<dbReference type="GO" id="GO:0005975">
    <property type="term" value="P:carbohydrate metabolic process"/>
    <property type="evidence" value="ECO:0007669"/>
    <property type="project" value="InterPro"/>
</dbReference>
<feature type="domain" description="Glycosyl hydrolase family 32 C-terminal" evidence="7">
    <location>
        <begin position="463"/>
        <end position="601"/>
    </location>
</feature>
<dbReference type="PROSITE" id="PS51257">
    <property type="entry name" value="PROKAR_LIPOPROTEIN"/>
    <property type="match status" value="1"/>
</dbReference>
<feature type="chain" id="PRO_5043407801" description="Beta-fructofuranosidase" evidence="5">
    <location>
        <begin position="35"/>
        <end position="637"/>
    </location>
</feature>
<dbReference type="PANTHER" id="PTHR31953">
    <property type="entry name" value="BETA-FRUCTOFURANOSIDASE, INSOLUBLE ISOENZYME CWINV1-RELATED"/>
    <property type="match status" value="1"/>
</dbReference>
<keyword evidence="2 4" id="KW-0378">Hydrolase</keyword>
<evidence type="ECO:0000256" key="1">
    <source>
        <dbReference type="ARBA" id="ARBA00009902"/>
    </source>
</evidence>
<evidence type="ECO:0000256" key="5">
    <source>
        <dbReference type="SAM" id="SignalP"/>
    </source>
</evidence>
<dbReference type="CDD" id="cd18624">
    <property type="entry name" value="GH32_Fruct1-like"/>
    <property type="match status" value="1"/>
</dbReference>
<comment type="caution">
    <text evidence="8">The sequence shown here is derived from an EMBL/GenBank/DDBJ whole genome shotgun (WGS) entry which is preliminary data.</text>
</comment>
<evidence type="ECO:0000256" key="3">
    <source>
        <dbReference type="ARBA" id="ARBA00023295"/>
    </source>
</evidence>
<feature type="signal peptide" evidence="5">
    <location>
        <begin position="1"/>
        <end position="34"/>
    </location>
</feature>
<evidence type="ECO:0000313" key="9">
    <source>
        <dbReference type="Proteomes" id="UP001485043"/>
    </source>
</evidence>
<dbReference type="SUPFAM" id="SSF75005">
    <property type="entry name" value="Arabinanase/levansucrase/invertase"/>
    <property type="match status" value="1"/>
</dbReference>
<dbReference type="EMBL" id="JALJOV010001380">
    <property type="protein sequence ID" value="KAK9848758.1"/>
    <property type="molecule type" value="Genomic_DNA"/>
</dbReference>
<keyword evidence="9" id="KW-1185">Reference proteome</keyword>
<dbReference type="Proteomes" id="UP001485043">
    <property type="component" value="Unassembled WGS sequence"/>
</dbReference>
<dbReference type="InterPro" id="IPR050551">
    <property type="entry name" value="Fructan_Metab_Enzymes"/>
</dbReference>
<dbReference type="InterPro" id="IPR023296">
    <property type="entry name" value="Glyco_hydro_beta-prop_sf"/>
</dbReference>
<evidence type="ECO:0000256" key="4">
    <source>
        <dbReference type="RuleBase" id="RU362110"/>
    </source>
</evidence>
<dbReference type="Gene3D" id="2.115.10.20">
    <property type="entry name" value="Glycosyl hydrolase domain, family 43"/>
    <property type="match status" value="1"/>
</dbReference>
<organism evidence="8 9">
    <name type="scientific">Apatococcus fuscideae</name>
    <dbReference type="NCBI Taxonomy" id="2026836"/>
    <lineage>
        <taxon>Eukaryota</taxon>
        <taxon>Viridiplantae</taxon>
        <taxon>Chlorophyta</taxon>
        <taxon>core chlorophytes</taxon>
        <taxon>Trebouxiophyceae</taxon>
        <taxon>Chlorellales</taxon>
        <taxon>Chlorellaceae</taxon>
        <taxon>Apatococcus</taxon>
    </lineage>
</organism>
<dbReference type="InterPro" id="IPR013189">
    <property type="entry name" value="Glyco_hydro_32_C"/>
</dbReference>
<reference evidence="8 9" key="1">
    <citation type="journal article" date="2024" name="Nat. Commun.">
        <title>Phylogenomics reveals the evolutionary origins of lichenization in chlorophyte algae.</title>
        <authorList>
            <person name="Puginier C."/>
            <person name="Libourel C."/>
            <person name="Otte J."/>
            <person name="Skaloud P."/>
            <person name="Haon M."/>
            <person name="Grisel S."/>
            <person name="Petersen M."/>
            <person name="Berrin J.G."/>
            <person name="Delaux P.M."/>
            <person name="Dal Grande F."/>
            <person name="Keller J."/>
        </authorList>
    </citation>
    <scope>NUCLEOTIDE SEQUENCE [LARGE SCALE GENOMIC DNA]</scope>
    <source>
        <strain evidence="8 9">SAG 2523</strain>
    </source>
</reference>
<evidence type="ECO:0008006" key="10">
    <source>
        <dbReference type="Google" id="ProtNLM"/>
    </source>
</evidence>
<sequence length="637" mass="69284">MSLISKALAGYLRSLTGTTLLLLVCAIWLSCCKAHVKPLSWDPRDRVLEELTLPAGISGTGQPVRFTPKQAQGQRPQFHITPGFGWSNDPNGMLQYKGIHHVFFQHTINDTVFGRQHWGHVASTDLVYWTRLPTALYPDQSYDTNGVFSGSASIYQGVPYQLYTGVSRFYELGFYYQVQAVAVPANLSDPMLVDWVKPASNPVVAGVPVGATNLQFRDPNTAWYQDGAWRIAVGTQLNCSGTALLYSTQDFQNWTYTGVLASQTGLKPDGVCADGGEGPTGSCNQFGSGCRMWECVDVIQVGPVMVIKWSDEVHGRDPFSRDWYVLSSTNASVLGNMTASAEGSFRPGVNGSLNYSPRAVDYGTVYASKFWRDASQRQLWIGWTFETSAGCSPAQCSTGTGFTDAQGYQGAQTLARLVTYDPEIEELVFYPTEESQLLRNLQQSNRLDELLVSGADPEGMSILGKHVSSTQHMYDVDIAFKLLGGAEGLQPFSVGLILLMGADTDEGVRIHLNGTAATFSGQTKVTSLSILVDRRDAPAPSNTSYGGGFDGGPVSLPEEGVSSNELQLRALIDNSLLEVFAQGGRGRVTSRVYSLAVDEQWDVRAFGSFGSGSIEITGAIWGMDSCWKDSIELESHR</sequence>
<dbReference type="Pfam" id="PF00251">
    <property type="entry name" value="Glyco_hydro_32N"/>
    <property type="match status" value="1"/>
</dbReference>
<keyword evidence="5" id="KW-0732">Signal</keyword>
<name>A0AAW1SP34_9CHLO</name>
<evidence type="ECO:0000313" key="8">
    <source>
        <dbReference type="EMBL" id="KAK9848758.1"/>
    </source>
</evidence>
<dbReference type="GO" id="GO:0004553">
    <property type="term" value="F:hydrolase activity, hydrolyzing O-glycosyl compounds"/>
    <property type="evidence" value="ECO:0007669"/>
    <property type="project" value="InterPro"/>
</dbReference>
<evidence type="ECO:0000259" key="7">
    <source>
        <dbReference type="Pfam" id="PF08244"/>
    </source>
</evidence>
<dbReference type="Gene3D" id="2.60.120.560">
    <property type="entry name" value="Exo-inulinase, domain 1"/>
    <property type="match status" value="1"/>
</dbReference>
<evidence type="ECO:0000256" key="2">
    <source>
        <dbReference type="ARBA" id="ARBA00022801"/>
    </source>
</evidence>
<proteinExistence type="inferred from homology"/>
<feature type="domain" description="Glycosyl hydrolase family 32 N-terminal" evidence="6">
    <location>
        <begin position="79"/>
        <end position="431"/>
    </location>
</feature>
<keyword evidence="3 4" id="KW-0326">Glycosidase</keyword>
<dbReference type="SMART" id="SM00640">
    <property type="entry name" value="Glyco_32"/>
    <property type="match status" value="1"/>
</dbReference>
<dbReference type="SUPFAM" id="SSF49899">
    <property type="entry name" value="Concanavalin A-like lectins/glucanases"/>
    <property type="match status" value="1"/>
</dbReference>
<dbReference type="InterPro" id="IPR013320">
    <property type="entry name" value="ConA-like_dom_sf"/>
</dbReference>
<comment type="similarity">
    <text evidence="1 4">Belongs to the glycosyl hydrolase 32 family.</text>
</comment>
<dbReference type="InterPro" id="IPR001362">
    <property type="entry name" value="Glyco_hydro_32"/>
</dbReference>